<accession>A0AAN9PE11</accession>
<name>A0AAN9PE11_CLITE</name>
<organism evidence="1 2">
    <name type="scientific">Clitoria ternatea</name>
    <name type="common">Butterfly pea</name>
    <dbReference type="NCBI Taxonomy" id="43366"/>
    <lineage>
        <taxon>Eukaryota</taxon>
        <taxon>Viridiplantae</taxon>
        <taxon>Streptophyta</taxon>
        <taxon>Embryophyta</taxon>
        <taxon>Tracheophyta</taxon>
        <taxon>Spermatophyta</taxon>
        <taxon>Magnoliopsida</taxon>
        <taxon>eudicotyledons</taxon>
        <taxon>Gunneridae</taxon>
        <taxon>Pentapetalae</taxon>
        <taxon>rosids</taxon>
        <taxon>fabids</taxon>
        <taxon>Fabales</taxon>
        <taxon>Fabaceae</taxon>
        <taxon>Papilionoideae</taxon>
        <taxon>50 kb inversion clade</taxon>
        <taxon>NPAAA clade</taxon>
        <taxon>indigoferoid/millettioid clade</taxon>
        <taxon>Phaseoleae</taxon>
        <taxon>Clitoria</taxon>
    </lineage>
</organism>
<dbReference type="AlphaFoldDB" id="A0AAN9PE11"/>
<comment type="caution">
    <text evidence="1">The sequence shown here is derived from an EMBL/GenBank/DDBJ whole genome shotgun (WGS) entry which is preliminary data.</text>
</comment>
<reference evidence="1 2" key="1">
    <citation type="submission" date="2024-01" db="EMBL/GenBank/DDBJ databases">
        <title>The genomes of 5 underutilized Papilionoideae crops provide insights into root nodulation and disease resistance.</title>
        <authorList>
            <person name="Yuan L."/>
        </authorList>
    </citation>
    <scope>NUCLEOTIDE SEQUENCE [LARGE SCALE GENOMIC DNA]</scope>
    <source>
        <strain evidence="1">LY-2023</strain>
        <tissue evidence="1">Leaf</tissue>
    </source>
</reference>
<proteinExistence type="predicted"/>
<evidence type="ECO:0000313" key="2">
    <source>
        <dbReference type="Proteomes" id="UP001359559"/>
    </source>
</evidence>
<evidence type="ECO:0000313" key="1">
    <source>
        <dbReference type="EMBL" id="KAK7293882.1"/>
    </source>
</evidence>
<dbReference type="Proteomes" id="UP001359559">
    <property type="component" value="Unassembled WGS sequence"/>
</dbReference>
<sequence>MKIAYQHKFFVSTTKRTTWIEIDTSYLCYQNQTRPTSHRLNHESTRRLKLFVRMLFKLLWNSVYRPTQLL</sequence>
<keyword evidence="2" id="KW-1185">Reference proteome</keyword>
<gene>
    <name evidence="1" type="ORF">RJT34_16759</name>
</gene>
<protein>
    <submittedName>
        <fullName evidence="1">Uncharacterized protein</fullName>
    </submittedName>
</protein>
<dbReference type="EMBL" id="JAYKXN010000004">
    <property type="protein sequence ID" value="KAK7293882.1"/>
    <property type="molecule type" value="Genomic_DNA"/>
</dbReference>